<keyword evidence="3" id="KW-1185">Reference proteome</keyword>
<feature type="transmembrane region" description="Helical" evidence="1">
    <location>
        <begin position="9"/>
        <end position="30"/>
    </location>
</feature>
<dbReference type="RefSeq" id="WP_186873162.1">
    <property type="nucleotide sequence ID" value="NZ_JACOOR010000002.1"/>
</dbReference>
<accession>A0A923LAD7</accession>
<keyword evidence="1" id="KW-0472">Membrane</keyword>
<comment type="caution">
    <text evidence="2">The sequence shown here is derived from an EMBL/GenBank/DDBJ whole genome shotgun (WGS) entry which is preliminary data.</text>
</comment>
<sequence>MKDGKLKRILALMGVVLLVGMYLLTLIFAFTDPTEGKNWLKASIVCTIFIPVFIYACIMLARYLKK</sequence>
<gene>
    <name evidence="2" type="ORF">H8S44_03880</name>
</gene>
<keyword evidence="1" id="KW-0812">Transmembrane</keyword>
<evidence type="ECO:0000256" key="1">
    <source>
        <dbReference type="SAM" id="Phobius"/>
    </source>
</evidence>
<evidence type="ECO:0000313" key="3">
    <source>
        <dbReference type="Proteomes" id="UP000649345"/>
    </source>
</evidence>
<feature type="transmembrane region" description="Helical" evidence="1">
    <location>
        <begin position="42"/>
        <end position="64"/>
    </location>
</feature>
<evidence type="ECO:0000313" key="2">
    <source>
        <dbReference type="EMBL" id="MBC5658911.1"/>
    </source>
</evidence>
<organism evidence="2 3">
    <name type="scientific">Anaerosacchariphilus hominis</name>
    <dbReference type="NCBI Taxonomy" id="2763017"/>
    <lineage>
        <taxon>Bacteria</taxon>
        <taxon>Bacillati</taxon>
        <taxon>Bacillota</taxon>
        <taxon>Clostridia</taxon>
        <taxon>Lachnospirales</taxon>
        <taxon>Lachnospiraceae</taxon>
        <taxon>Anaerosacchariphilus</taxon>
    </lineage>
</organism>
<name>A0A923LAD7_9FIRM</name>
<keyword evidence="1" id="KW-1133">Transmembrane helix</keyword>
<dbReference type="Proteomes" id="UP000649345">
    <property type="component" value="Unassembled WGS sequence"/>
</dbReference>
<protein>
    <submittedName>
        <fullName evidence="2">Uncharacterized protein</fullName>
    </submittedName>
</protein>
<proteinExistence type="predicted"/>
<reference evidence="2" key="1">
    <citation type="submission" date="2020-08" db="EMBL/GenBank/DDBJ databases">
        <title>Genome public.</title>
        <authorList>
            <person name="Liu C."/>
            <person name="Sun Q."/>
        </authorList>
    </citation>
    <scope>NUCLEOTIDE SEQUENCE</scope>
    <source>
        <strain evidence="2">NSJ-68</strain>
    </source>
</reference>
<dbReference type="EMBL" id="JACOOR010000002">
    <property type="protein sequence ID" value="MBC5658911.1"/>
    <property type="molecule type" value="Genomic_DNA"/>
</dbReference>
<dbReference type="AlphaFoldDB" id="A0A923LAD7"/>